<comment type="subunit">
    <text evidence="2">Heterodimer of SbcC and SbcD.</text>
</comment>
<evidence type="ECO:0000256" key="1">
    <source>
        <dbReference type="ARBA" id="ARBA00006930"/>
    </source>
</evidence>
<feature type="compositionally biased region" description="Basic and acidic residues" evidence="5">
    <location>
        <begin position="542"/>
        <end position="556"/>
    </location>
</feature>
<dbReference type="Gene3D" id="3.40.50.300">
    <property type="entry name" value="P-loop containing nucleotide triphosphate hydrolases"/>
    <property type="match status" value="2"/>
</dbReference>
<evidence type="ECO:0000313" key="8">
    <source>
        <dbReference type="Proteomes" id="UP000285376"/>
    </source>
</evidence>
<dbReference type="Pfam" id="PF13558">
    <property type="entry name" value="SbcC_Walker_B"/>
    <property type="match status" value="1"/>
</dbReference>
<comment type="caution">
    <text evidence="7">The sequence shown here is derived from an EMBL/GenBank/DDBJ whole genome shotgun (WGS) entry which is preliminary data.</text>
</comment>
<feature type="region of interest" description="Disordered" evidence="5">
    <location>
        <begin position="409"/>
        <end position="430"/>
    </location>
</feature>
<proteinExistence type="inferred from homology"/>
<evidence type="ECO:0000256" key="4">
    <source>
        <dbReference type="SAM" id="Coils"/>
    </source>
</evidence>
<feature type="region of interest" description="Disordered" evidence="5">
    <location>
        <begin position="526"/>
        <end position="556"/>
    </location>
</feature>
<name>A0A417Z6A5_9MICO</name>
<dbReference type="InterPro" id="IPR027417">
    <property type="entry name" value="P-loop_NTPase"/>
</dbReference>
<dbReference type="GO" id="GO:0006302">
    <property type="term" value="P:double-strand break repair"/>
    <property type="evidence" value="ECO:0007669"/>
    <property type="project" value="InterPro"/>
</dbReference>
<feature type="coiled-coil region" evidence="4">
    <location>
        <begin position="736"/>
        <end position="763"/>
    </location>
</feature>
<dbReference type="AlphaFoldDB" id="A0A417Z6A5"/>
<protein>
    <recommendedName>
        <fullName evidence="3">Nuclease SbcCD subunit C</fullName>
    </recommendedName>
</protein>
<evidence type="ECO:0000259" key="6">
    <source>
        <dbReference type="Pfam" id="PF13476"/>
    </source>
</evidence>
<evidence type="ECO:0000256" key="2">
    <source>
        <dbReference type="ARBA" id="ARBA00011322"/>
    </source>
</evidence>
<keyword evidence="4" id="KW-0175">Coiled coil</keyword>
<gene>
    <name evidence="7" type="ORF">D1832_06600</name>
</gene>
<dbReference type="RefSeq" id="WP_118913168.1">
    <property type="nucleotide sequence ID" value="NZ_CBCRVH010000008.1"/>
</dbReference>
<evidence type="ECO:0000256" key="3">
    <source>
        <dbReference type="ARBA" id="ARBA00013368"/>
    </source>
</evidence>
<evidence type="ECO:0000256" key="5">
    <source>
        <dbReference type="SAM" id="MobiDB-lite"/>
    </source>
</evidence>
<dbReference type="PANTHER" id="PTHR32114:SF2">
    <property type="entry name" value="ABC TRANSPORTER ABCH.3"/>
    <property type="match status" value="1"/>
</dbReference>
<dbReference type="SUPFAM" id="SSF52540">
    <property type="entry name" value="P-loop containing nucleoside triphosphate hydrolases"/>
    <property type="match status" value="1"/>
</dbReference>
<dbReference type="EMBL" id="QWLM01000006">
    <property type="protein sequence ID" value="RHW46138.1"/>
    <property type="molecule type" value="Genomic_DNA"/>
</dbReference>
<dbReference type="PANTHER" id="PTHR32114">
    <property type="entry name" value="ABC TRANSPORTER ABCH.3"/>
    <property type="match status" value="1"/>
</dbReference>
<feature type="domain" description="Rad50/SbcC-type AAA" evidence="6">
    <location>
        <begin position="6"/>
        <end position="181"/>
    </location>
</feature>
<comment type="similarity">
    <text evidence="1">Belongs to the SMC family. SbcC subfamily.</text>
</comment>
<dbReference type="GO" id="GO:0016887">
    <property type="term" value="F:ATP hydrolysis activity"/>
    <property type="evidence" value="ECO:0007669"/>
    <property type="project" value="InterPro"/>
</dbReference>
<dbReference type="Proteomes" id="UP000285376">
    <property type="component" value="Unassembled WGS sequence"/>
</dbReference>
<dbReference type="InterPro" id="IPR038729">
    <property type="entry name" value="Rad50/SbcC_AAA"/>
</dbReference>
<sequence length="1091" mass="117434">MRLHTLRLEAFGPFPDRVDVDFGELDQGILLVNGPTGSGKSSLLDAVAFALFGDVPGSRRSLRNALRSHHAAPETAPWVELEFSVGPERWRVRRAPAWDAPKRRGSGTTTRPASVRLEQWREGQWHLVSSRIDEAADMVTDTLGMGLEQFAQVVLLPQGEFAQFLRAKPEDRRALLERLFDVARFDAVERWFAETKNERLRASEASLEHIRGHMTVVTDTLTRLDDDELPPAVWSDESVADLPEVLRTLLAALRGRRDDAGTRAAEAAAAAKQAERAVERAGALLALREAHERARTDLDAWPAETVTQMKNDADAADHVAGVLRLAQRSGRADKQLEQARARRIETAGALAEITGLEAPGERHDADAVLPAEALKARSQALQALQLHLPRALRALDDVAAARRHASAAEQKAVATRETMGTAKEEGERADEAVVVAEETLSSLPDVRGSLNAVHAARRILQEVPAHSRAVTTATEARDAAVATFTEREHDAVALRLARLAGISAEIATDLTPGKACPVCGSCEHPNPATASPQAPGPQAIEAAERAARDADEKRRRAEATLAGAEQAWASHLAHLQARLDDVVAAVPDGETSPAGSDDTAEALVAADLVDDDSALRQTERDLNERAQRREEAAVTLEKARSAQTRAHRGIATAEKDAAAAVARRDGAKEALAAALQHLAEAESSTLQFVSDYTDSNNSPVLRGTTLPEGATDGTSVVATATGDDDAAQNLADEEHEEAVRTRVQQLARSVDDARRQLTAIDRARDAFARADATFRTAATQSESAQVELSDELVAKGYDDVEAAFAVALDEDELTSLRATWQHAIEVRAAAGATLADDSVASAAHSPAPDPARLRRRADIYARRANESSTEASRWAQAYEILDSMRDRIADAVREHLPVAQAAREMSDLASTFSGIGENTHRMRLTSYVLAAHLETVTVMANERLHYMTDGRYQLKYTDERAKGTARSGLGLVVVDAWTGRSRDTATLSGGEAFMASLALALGLGDAVRADSGGMELHTLFVDEGFGSLDQDTLEQVMEVLDGLREGGRLVGVVSHVTELRARIPSQIEVRKTSEGSTVHPIVSGFAVSGAV</sequence>
<dbReference type="Pfam" id="PF13476">
    <property type="entry name" value="AAA_23"/>
    <property type="match status" value="1"/>
</dbReference>
<reference evidence="7 8" key="1">
    <citation type="submission" date="2018-08" db="EMBL/GenBank/DDBJ databases">
        <title>Whole genome sequence analysis of Dermacoccus abyssi bacteria isolated from Deep Mariana trench Micromonospora spp reveals genes involved in the environmental adaptation and production of secondary metabolites.</title>
        <authorList>
            <person name="Abdel-Mageed W.M."/>
            <person name="Lehri B."/>
            <person name="Nouioui I."/>
            <person name="Goodfellow I."/>
            <person name="Jaspars M."/>
            <person name="Karlyshev A."/>
        </authorList>
    </citation>
    <scope>NUCLEOTIDE SEQUENCE [LARGE SCALE GENOMIC DNA]</scope>
    <source>
        <strain evidence="7 8">MT1.1</strain>
    </source>
</reference>
<organism evidence="7 8">
    <name type="scientific">Dermacoccus abyssi</name>
    <dbReference type="NCBI Taxonomy" id="322596"/>
    <lineage>
        <taxon>Bacteria</taxon>
        <taxon>Bacillati</taxon>
        <taxon>Actinomycetota</taxon>
        <taxon>Actinomycetes</taxon>
        <taxon>Micrococcales</taxon>
        <taxon>Dermacoccaceae</taxon>
        <taxon>Dermacoccus</taxon>
    </lineage>
</organism>
<evidence type="ECO:0000313" key="7">
    <source>
        <dbReference type="EMBL" id="RHW46138.1"/>
    </source>
</evidence>
<accession>A0A417Z6A5</accession>